<comment type="caution">
    <text evidence="2">The sequence shown here is derived from an EMBL/GenBank/DDBJ whole genome shotgun (WGS) entry which is preliminary data.</text>
</comment>
<evidence type="ECO:0000256" key="1">
    <source>
        <dbReference type="SAM" id="Phobius"/>
    </source>
</evidence>
<protein>
    <submittedName>
        <fullName evidence="2">Uncharacterized protein</fullName>
    </submittedName>
</protein>
<accession>A0A2N0NDE4</accession>
<proteinExistence type="predicted"/>
<evidence type="ECO:0000313" key="3">
    <source>
        <dbReference type="Proteomes" id="UP000232722"/>
    </source>
</evidence>
<reference evidence="2 3" key="1">
    <citation type="submission" date="2016-04" db="EMBL/GenBank/DDBJ databases">
        <title>Genome analyses suggest a sexual origin of heterokaryosis in a supposedly ancient asexual fungus.</title>
        <authorList>
            <person name="Ropars J."/>
            <person name="Sedzielewska K."/>
            <person name="Noel J."/>
            <person name="Charron P."/>
            <person name="Farinelli L."/>
            <person name="Marton T."/>
            <person name="Kruger M."/>
            <person name="Pelin A."/>
            <person name="Brachmann A."/>
            <person name="Corradi N."/>
        </authorList>
    </citation>
    <scope>NUCLEOTIDE SEQUENCE [LARGE SCALE GENOMIC DNA]</scope>
    <source>
        <strain evidence="2 3">A5</strain>
    </source>
</reference>
<dbReference type="EMBL" id="LLXJ01010691">
    <property type="protein sequence ID" value="PKB92549.1"/>
    <property type="molecule type" value="Genomic_DNA"/>
</dbReference>
<feature type="transmembrane region" description="Helical" evidence="1">
    <location>
        <begin position="24"/>
        <end position="43"/>
    </location>
</feature>
<sequence length="54" mass="6286">MSIMLKNFQFFDGFGSVNEISDRLITGISFSIFLLWIELILYLRLMPGKNTKLI</sequence>
<evidence type="ECO:0000313" key="2">
    <source>
        <dbReference type="EMBL" id="PKB92549.1"/>
    </source>
</evidence>
<name>A0A2N0NDE4_9GLOM</name>
<keyword evidence="1" id="KW-0472">Membrane</keyword>
<keyword evidence="1" id="KW-0812">Transmembrane</keyword>
<keyword evidence="1" id="KW-1133">Transmembrane helix</keyword>
<gene>
    <name evidence="2" type="ORF">RhiirA5_444280</name>
</gene>
<organism evidence="2 3">
    <name type="scientific">Rhizophagus irregularis</name>
    <dbReference type="NCBI Taxonomy" id="588596"/>
    <lineage>
        <taxon>Eukaryota</taxon>
        <taxon>Fungi</taxon>
        <taxon>Fungi incertae sedis</taxon>
        <taxon>Mucoromycota</taxon>
        <taxon>Glomeromycotina</taxon>
        <taxon>Glomeromycetes</taxon>
        <taxon>Glomerales</taxon>
        <taxon>Glomeraceae</taxon>
        <taxon>Rhizophagus</taxon>
    </lineage>
</organism>
<dbReference type="AlphaFoldDB" id="A0A2N0NDE4"/>
<reference evidence="2 3" key="2">
    <citation type="submission" date="2017-09" db="EMBL/GenBank/DDBJ databases">
        <title>Extensive intraspecific genome diversity in a model arbuscular mycorrhizal fungus.</title>
        <authorList>
            <person name="Chen E.C."/>
            <person name="Morin E."/>
            <person name="Beaudet D."/>
            <person name="Noel J."/>
            <person name="Ndikumana S."/>
            <person name="Charron P."/>
            <person name="St-Onge C."/>
            <person name="Giorgi J."/>
            <person name="Grigoriev I.V."/>
            <person name="Roux C."/>
            <person name="Martin F.M."/>
            <person name="Corradi N."/>
        </authorList>
    </citation>
    <scope>NUCLEOTIDE SEQUENCE [LARGE SCALE GENOMIC DNA]</scope>
    <source>
        <strain evidence="2 3">A5</strain>
    </source>
</reference>
<dbReference type="Proteomes" id="UP000232722">
    <property type="component" value="Unassembled WGS sequence"/>
</dbReference>